<accession>A0A9P4LAG6</accession>
<name>A0A9P4LAG6_9PLEO</name>
<gene>
    <name evidence="1" type="ORF">K460DRAFT_393453</name>
</gene>
<dbReference type="AlphaFoldDB" id="A0A9P4LAG6"/>
<sequence length="531" mass="59930">MVPTYESAPLLAAQDDSGYRLFESIATPVCQTQQECGFNLPEAFREFQELESKSWTHPRRKDELVAPSGSLSWPIAHYLHNPSFQTLTPHEEETEDATSSCIWMIIANNFVSGKTFIFDHLSRRESVDGLQVYPQTILDLHETWLSKIRSNMAAKVEVVYGKKVSERMPQIYDLEPLQLWGGYKDIVLYLEWLSTDSLPGKSLARFVVPAYHPQAFLSPGGARYGVRQDTILRVAHELAGLIYKDGFYKSFNTTMINKSGVRPHHYIESRKLAVVAGEELAKNIAELIKPNKLRPISRVRPPPDELEIVRFNKTKSFKLDAKPAVYQTKITNRFDPSANTSTQLHPGFTRTLDVFPPLSFSGFVPNRLVQGPEPHPDLTLSKALVEDSPPSLSPPLALSSALATPLLRPPVASKGYNSREIRQFGQTGEKGPFEYWHGHRPVMSKMGRVRIWVLRNKQSKAVKIQRLGFSTYGPYLLKTGSRILDSNDRGVSLVSLEGKELWHASLDQLRSQKNGSALVEHHKHELKQQGQ</sequence>
<comment type="caution">
    <text evidence="1">The sequence shown here is derived from an EMBL/GenBank/DDBJ whole genome shotgun (WGS) entry which is preliminary data.</text>
</comment>
<protein>
    <submittedName>
        <fullName evidence="1">Uncharacterized protein</fullName>
    </submittedName>
</protein>
<dbReference type="EMBL" id="ML976615">
    <property type="protein sequence ID" value="KAF1848361.1"/>
    <property type="molecule type" value="Genomic_DNA"/>
</dbReference>
<dbReference type="OrthoDB" id="5209368at2759"/>
<evidence type="ECO:0000313" key="2">
    <source>
        <dbReference type="Proteomes" id="UP000800039"/>
    </source>
</evidence>
<dbReference type="RefSeq" id="XP_040790924.1">
    <property type="nucleotide sequence ID" value="XM_040935940.1"/>
</dbReference>
<organism evidence="1 2">
    <name type="scientific">Cucurbitaria berberidis CBS 394.84</name>
    <dbReference type="NCBI Taxonomy" id="1168544"/>
    <lineage>
        <taxon>Eukaryota</taxon>
        <taxon>Fungi</taxon>
        <taxon>Dikarya</taxon>
        <taxon>Ascomycota</taxon>
        <taxon>Pezizomycotina</taxon>
        <taxon>Dothideomycetes</taxon>
        <taxon>Pleosporomycetidae</taxon>
        <taxon>Pleosporales</taxon>
        <taxon>Pleosporineae</taxon>
        <taxon>Cucurbitariaceae</taxon>
        <taxon>Cucurbitaria</taxon>
    </lineage>
</organism>
<evidence type="ECO:0000313" key="1">
    <source>
        <dbReference type="EMBL" id="KAF1848361.1"/>
    </source>
</evidence>
<proteinExistence type="predicted"/>
<dbReference type="GeneID" id="63853191"/>
<keyword evidence="2" id="KW-1185">Reference proteome</keyword>
<reference evidence="1" key="1">
    <citation type="submission" date="2020-01" db="EMBL/GenBank/DDBJ databases">
        <authorList>
            <consortium name="DOE Joint Genome Institute"/>
            <person name="Haridas S."/>
            <person name="Albert R."/>
            <person name="Binder M."/>
            <person name="Bloem J."/>
            <person name="Labutti K."/>
            <person name="Salamov A."/>
            <person name="Andreopoulos B."/>
            <person name="Baker S.E."/>
            <person name="Barry K."/>
            <person name="Bills G."/>
            <person name="Bluhm B.H."/>
            <person name="Cannon C."/>
            <person name="Castanera R."/>
            <person name="Culley D.E."/>
            <person name="Daum C."/>
            <person name="Ezra D."/>
            <person name="Gonzalez J.B."/>
            <person name="Henrissat B."/>
            <person name="Kuo A."/>
            <person name="Liang C."/>
            <person name="Lipzen A."/>
            <person name="Lutzoni F."/>
            <person name="Magnuson J."/>
            <person name="Mondo S."/>
            <person name="Nolan M."/>
            <person name="Ohm R."/>
            <person name="Pangilinan J."/>
            <person name="Park H.-J."/>
            <person name="Ramirez L."/>
            <person name="Alfaro M."/>
            <person name="Sun H."/>
            <person name="Tritt A."/>
            <person name="Yoshinaga Y."/>
            <person name="Zwiers L.-H."/>
            <person name="Turgeon B.G."/>
            <person name="Goodwin S.B."/>
            <person name="Spatafora J.W."/>
            <person name="Crous P.W."/>
            <person name="Grigoriev I.V."/>
        </authorList>
    </citation>
    <scope>NUCLEOTIDE SEQUENCE</scope>
    <source>
        <strain evidence="1">CBS 394.84</strain>
    </source>
</reference>
<dbReference type="Proteomes" id="UP000800039">
    <property type="component" value="Unassembled WGS sequence"/>
</dbReference>